<evidence type="ECO:0000313" key="7">
    <source>
        <dbReference type="Proteomes" id="UP001059836"/>
    </source>
</evidence>
<dbReference type="Pfam" id="PF14011">
    <property type="entry name" value="ESX-1_EspG"/>
    <property type="match status" value="1"/>
</dbReference>
<sequence length="277" mass="28744">MTAPAEYAVGAEGLSALRAAIGVQTWPAVLDEPPTGDEARPAGDEPADRDGPTDEIPWWLAESLRVLANPSCHIEIRTVDDSRGDIERTCVAAGPGRVVAATATRRCGDGMTTMFRDLGTPADLVRDGPAVLAAAVRRYFGDAATPAFGSVTAPRDHVVDILRHAAGLEDTALREAVADGLRRLCADDHRARSAAAFATAGRRSEIVAYAAAGAVRTRSSGAVGIFECAGGRIIASAADAADGRLWTTLSPGTGHRIEQSVTLLLEPLHGLIAAGAH</sequence>
<protein>
    <submittedName>
        <fullName evidence="6">ESX secretion-associated protein EspG</fullName>
    </submittedName>
</protein>
<keyword evidence="4" id="KW-0143">Chaperone</keyword>
<feature type="region of interest" description="Disordered" evidence="5">
    <location>
        <begin position="28"/>
        <end position="55"/>
    </location>
</feature>
<dbReference type="InterPro" id="IPR025734">
    <property type="entry name" value="EspG"/>
</dbReference>
<evidence type="ECO:0000256" key="4">
    <source>
        <dbReference type="ARBA" id="ARBA00023186"/>
    </source>
</evidence>
<keyword evidence="7" id="KW-1185">Reference proteome</keyword>
<evidence type="ECO:0000256" key="5">
    <source>
        <dbReference type="SAM" id="MobiDB-lite"/>
    </source>
</evidence>
<dbReference type="Proteomes" id="UP001059836">
    <property type="component" value="Chromosome"/>
</dbReference>
<organism evidence="6 7">
    <name type="scientific">Gordonia pseudamarae</name>
    <dbReference type="NCBI Taxonomy" id="2831662"/>
    <lineage>
        <taxon>Bacteria</taxon>
        <taxon>Bacillati</taxon>
        <taxon>Actinomycetota</taxon>
        <taxon>Actinomycetes</taxon>
        <taxon>Mycobacteriales</taxon>
        <taxon>Gordoniaceae</taxon>
        <taxon>Gordonia</taxon>
    </lineage>
</organism>
<dbReference type="EMBL" id="CP045809">
    <property type="protein sequence ID" value="QHN36256.1"/>
    <property type="molecule type" value="Genomic_DNA"/>
</dbReference>
<reference evidence="6" key="1">
    <citation type="journal article" date="2021" name="Nat. Microbiol.">
        <title>Cocultivation of an ultrasmall environmental parasitic bacterium with lytic ability against bacteria associated with wastewater foams.</title>
        <authorList>
            <person name="Batinovic S."/>
            <person name="Rose J.J.A."/>
            <person name="Ratcliffe J."/>
            <person name="Seviour R.J."/>
            <person name="Petrovski S."/>
        </authorList>
    </citation>
    <scope>NUCLEOTIDE SEQUENCE</scope>
    <source>
        <strain evidence="6">CON9</strain>
    </source>
</reference>
<evidence type="ECO:0000256" key="3">
    <source>
        <dbReference type="ARBA" id="ARBA00022490"/>
    </source>
</evidence>
<accession>A0ABX6IKS0</accession>
<evidence type="ECO:0000313" key="6">
    <source>
        <dbReference type="EMBL" id="QHN36256.1"/>
    </source>
</evidence>
<gene>
    <name evidence="6" type="ORF">GII31_16660</name>
</gene>
<evidence type="ECO:0000256" key="1">
    <source>
        <dbReference type="ARBA" id="ARBA00004496"/>
    </source>
</evidence>
<evidence type="ECO:0000256" key="2">
    <source>
        <dbReference type="ARBA" id="ARBA00006411"/>
    </source>
</evidence>
<proteinExistence type="inferred from homology"/>
<feature type="compositionally biased region" description="Basic and acidic residues" evidence="5">
    <location>
        <begin position="37"/>
        <end position="52"/>
    </location>
</feature>
<name>A0ABX6IKS0_9ACTN</name>
<dbReference type="RefSeq" id="WP_213244522.1">
    <property type="nucleotide sequence ID" value="NZ_CP045806.1"/>
</dbReference>
<comment type="similarity">
    <text evidence="2">Belongs to the EspG family.</text>
</comment>
<comment type="subcellular location">
    <subcellularLocation>
        <location evidence="1">Cytoplasm</location>
    </subcellularLocation>
</comment>
<keyword evidence="3" id="KW-0963">Cytoplasm</keyword>